<dbReference type="PROSITE" id="PS51257">
    <property type="entry name" value="PROKAR_LIPOPROTEIN"/>
    <property type="match status" value="1"/>
</dbReference>
<organism evidence="3 4">
    <name type="scientific">Actinacidiphila glaucinigra</name>
    <dbReference type="NCBI Taxonomy" id="235986"/>
    <lineage>
        <taxon>Bacteria</taxon>
        <taxon>Bacillati</taxon>
        <taxon>Actinomycetota</taxon>
        <taxon>Actinomycetes</taxon>
        <taxon>Kitasatosporales</taxon>
        <taxon>Streptomycetaceae</taxon>
        <taxon>Actinacidiphila</taxon>
    </lineage>
</organism>
<keyword evidence="2" id="KW-0732">Signal</keyword>
<evidence type="ECO:0008006" key="5">
    <source>
        <dbReference type="Google" id="ProtNLM"/>
    </source>
</evidence>
<feature type="chain" id="PRO_5039251633" description="Lipoprotein" evidence="2">
    <location>
        <begin position="21"/>
        <end position="203"/>
    </location>
</feature>
<dbReference type="Proteomes" id="UP000198280">
    <property type="component" value="Unassembled WGS sequence"/>
</dbReference>
<evidence type="ECO:0000256" key="2">
    <source>
        <dbReference type="SAM" id="SignalP"/>
    </source>
</evidence>
<sequence length="203" mass="20915">MRVKPARVVRWPAAAGAVVAVIVGCGTATGGAGPPGPPAPPSVLRDDAALSGAADEVHGIVRSRYEDWYAGTVLDHRRGVLTVYRRPGSGLDEAVRSRVSGVELVFKDAAMSERAMLALVRRIMADAGYWRDRGILVTGAGPLADGSAVAVTTRAGAAEEAVRLSQHYGSRVVVERGSAVAVPAPRLTPPPQGPAASPGVTQP</sequence>
<dbReference type="AlphaFoldDB" id="A0A239JKJ2"/>
<evidence type="ECO:0000313" key="4">
    <source>
        <dbReference type="Proteomes" id="UP000198280"/>
    </source>
</evidence>
<name>A0A239JKJ2_9ACTN</name>
<evidence type="ECO:0000256" key="1">
    <source>
        <dbReference type="SAM" id="MobiDB-lite"/>
    </source>
</evidence>
<accession>A0A239JKJ2</accession>
<evidence type="ECO:0000313" key="3">
    <source>
        <dbReference type="EMBL" id="SNT06355.1"/>
    </source>
</evidence>
<proteinExistence type="predicted"/>
<dbReference type="EMBL" id="FZOF01000013">
    <property type="protein sequence ID" value="SNT06355.1"/>
    <property type="molecule type" value="Genomic_DNA"/>
</dbReference>
<protein>
    <recommendedName>
        <fullName evidence="5">Lipoprotein</fullName>
    </recommendedName>
</protein>
<keyword evidence="4" id="KW-1185">Reference proteome</keyword>
<feature type="signal peptide" evidence="2">
    <location>
        <begin position="1"/>
        <end position="20"/>
    </location>
</feature>
<gene>
    <name evidence="3" type="ORF">SAMN05216252_11386</name>
</gene>
<feature type="region of interest" description="Disordered" evidence="1">
    <location>
        <begin position="183"/>
        <end position="203"/>
    </location>
</feature>
<reference evidence="3 4" key="1">
    <citation type="submission" date="2017-06" db="EMBL/GenBank/DDBJ databases">
        <authorList>
            <person name="Kim H.J."/>
            <person name="Triplett B.A."/>
        </authorList>
    </citation>
    <scope>NUCLEOTIDE SEQUENCE [LARGE SCALE GENOMIC DNA]</scope>
    <source>
        <strain evidence="3 4">CGMCC 4.1858</strain>
    </source>
</reference>